<evidence type="ECO:0000256" key="1">
    <source>
        <dbReference type="ARBA" id="ARBA00022723"/>
    </source>
</evidence>
<reference evidence="4 7" key="2">
    <citation type="submission" date="2019-12" db="EMBL/GenBank/DDBJ databases">
        <title>Draft genome sequence of Labilibaculum sp. strain 44 isolated from deep waters of Black Sea.</title>
        <authorList>
            <person name="Yadav S."/>
            <person name="Villanueva L."/>
        </authorList>
    </citation>
    <scope>NUCLEOTIDE SEQUENCE [LARGE SCALE GENOMIC DNA]</scope>
    <source>
        <strain evidence="4 7">44</strain>
    </source>
</reference>
<dbReference type="EMBL" id="WOTW01000035">
    <property type="protein sequence ID" value="MUP38913.1"/>
    <property type="molecule type" value="Genomic_DNA"/>
</dbReference>
<dbReference type="EMBL" id="QTZN02000035">
    <property type="protein sequence ID" value="MVB08118.1"/>
    <property type="molecule type" value="Genomic_DNA"/>
</dbReference>
<gene>
    <name evidence="5" type="ORF">DWB62_013925</name>
    <name evidence="4" type="ORF">GNY23_13925</name>
</gene>
<feature type="compositionally biased region" description="Basic and acidic residues" evidence="3">
    <location>
        <begin position="274"/>
        <end position="288"/>
    </location>
</feature>
<evidence type="ECO:0000256" key="2">
    <source>
        <dbReference type="ARBA" id="ARBA00023239"/>
    </source>
</evidence>
<dbReference type="PANTHER" id="PTHR33542:SF3">
    <property type="entry name" value="SIROHYDROCHLORIN FERROCHELATASE, CHLOROPLASTIC"/>
    <property type="match status" value="1"/>
</dbReference>
<feature type="region of interest" description="Disordered" evidence="3">
    <location>
        <begin position="265"/>
        <end position="288"/>
    </location>
</feature>
<protein>
    <recommendedName>
        <fullName evidence="8">Sirohydrochlorin chelatase</fullName>
    </recommendedName>
</protein>
<dbReference type="Proteomes" id="UP000462449">
    <property type="component" value="Unassembled WGS sequence"/>
</dbReference>
<sequence>MNRKGILLCGHGTRKERGAKAFQEFAERFASQTTHYEVEFGFLELSEPDFETGVKRLVEKGVTEIIAVPVFLFTGVHMQRDIPYALKSFQEKYKVKIQLANYIGTCNEMVEYGVQLINETLEAKDWKSDETAFLGLGIGASKAEANGDLAKMTRLIQEKCKYPFAINAYTSSMTYPALPVVLDWLKVLPFKNIMMLPFVFFPGVYMDKAYEIMEHFAKENPDKNIEIAPLLGDANGLFEVLNARLQEVLDGKVDLIMSTDLTGVKPHHHHGHDHGHCHGQSHDQGHHH</sequence>
<dbReference type="Proteomes" id="UP000285951">
    <property type="component" value="Unassembled WGS sequence"/>
</dbReference>
<dbReference type="OrthoDB" id="9797895at2"/>
<dbReference type="SUPFAM" id="SSF53800">
    <property type="entry name" value="Chelatase"/>
    <property type="match status" value="1"/>
</dbReference>
<keyword evidence="6" id="KW-1185">Reference proteome</keyword>
<evidence type="ECO:0000313" key="7">
    <source>
        <dbReference type="Proteomes" id="UP000462449"/>
    </source>
</evidence>
<keyword evidence="1" id="KW-0479">Metal-binding</keyword>
<proteinExistence type="predicted"/>
<evidence type="ECO:0008006" key="8">
    <source>
        <dbReference type="Google" id="ProtNLM"/>
    </source>
</evidence>
<accession>A0A7M4D8D4</accession>
<keyword evidence="2" id="KW-0456">Lyase</keyword>
<organism evidence="4 7">
    <name type="scientific">Labilibaculum euxinus</name>
    <dbReference type="NCBI Taxonomy" id="2686357"/>
    <lineage>
        <taxon>Bacteria</taxon>
        <taxon>Pseudomonadati</taxon>
        <taxon>Bacteroidota</taxon>
        <taxon>Bacteroidia</taxon>
        <taxon>Marinilabiliales</taxon>
        <taxon>Marinifilaceae</taxon>
        <taxon>Labilibaculum</taxon>
    </lineage>
</organism>
<dbReference type="Pfam" id="PF01903">
    <property type="entry name" value="CbiX"/>
    <property type="match status" value="2"/>
</dbReference>
<dbReference type="PANTHER" id="PTHR33542">
    <property type="entry name" value="SIROHYDROCHLORIN FERROCHELATASE, CHLOROPLASTIC"/>
    <property type="match status" value="1"/>
</dbReference>
<evidence type="ECO:0000313" key="4">
    <source>
        <dbReference type="EMBL" id="MUP38913.1"/>
    </source>
</evidence>
<dbReference type="AlphaFoldDB" id="A0A7M4D8D4"/>
<dbReference type="GO" id="GO:0046872">
    <property type="term" value="F:metal ion binding"/>
    <property type="evidence" value="ECO:0007669"/>
    <property type="project" value="UniProtKB-KW"/>
</dbReference>
<dbReference type="InterPro" id="IPR050963">
    <property type="entry name" value="Sirohydro_Cobaltochel/CbiX"/>
</dbReference>
<dbReference type="RefSeq" id="WP_156196433.1">
    <property type="nucleotide sequence ID" value="NZ_QTZN02000035.1"/>
</dbReference>
<dbReference type="InterPro" id="IPR002762">
    <property type="entry name" value="CbiX-like"/>
</dbReference>
<evidence type="ECO:0000313" key="5">
    <source>
        <dbReference type="EMBL" id="MVB08118.1"/>
    </source>
</evidence>
<name>A0A7M4D8D4_9BACT</name>
<dbReference type="GO" id="GO:0016829">
    <property type="term" value="F:lyase activity"/>
    <property type="evidence" value="ECO:0007669"/>
    <property type="project" value="UniProtKB-KW"/>
</dbReference>
<evidence type="ECO:0000256" key="3">
    <source>
        <dbReference type="SAM" id="MobiDB-lite"/>
    </source>
</evidence>
<dbReference type="CDD" id="cd03416">
    <property type="entry name" value="CbiX_SirB_N"/>
    <property type="match status" value="1"/>
</dbReference>
<comment type="caution">
    <text evidence="4">The sequence shown here is derived from an EMBL/GenBank/DDBJ whole genome shotgun (WGS) entry which is preliminary data.</text>
</comment>
<dbReference type="Gene3D" id="3.40.50.1400">
    <property type="match status" value="2"/>
</dbReference>
<reference evidence="5 6" key="1">
    <citation type="submission" date="2019-11" db="EMBL/GenBank/DDBJ databases">
        <title>Draft genome sequence of Labilibaculum sp. strain SYP isolated from Black Sea.</title>
        <authorList>
            <person name="Yadav S."/>
            <person name="Villanueva L."/>
        </authorList>
    </citation>
    <scope>NUCLEOTIDE SEQUENCE [LARGE SCALE GENOMIC DNA]</scope>
    <source>
        <strain evidence="5 6">44</strain>
    </source>
</reference>
<evidence type="ECO:0000313" key="6">
    <source>
        <dbReference type="Proteomes" id="UP000285951"/>
    </source>
</evidence>